<evidence type="ECO:0000313" key="1">
    <source>
        <dbReference type="EMBL" id="MDQ0112459.1"/>
    </source>
</evidence>
<accession>A0ABT9TYK5</accession>
<reference evidence="1 2" key="1">
    <citation type="submission" date="2023-07" db="EMBL/GenBank/DDBJ databases">
        <title>Sorghum-associated microbial communities from plants grown in Nebraska, USA.</title>
        <authorList>
            <person name="Schachtman D."/>
        </authorList>
    </citation>
    <scope>NUCLEOTIDE SEQUENCE [LARGE SCALE GENOMIC DNA]</scope>
    <source>
        <strain evidence="1 2">CC482</strain>
    </source>
</reference>
<organism evidence="1 2">
    <name type="scientific">Paenibacillus harenae</name>
    <dbReference type="NCBI Taxonomy" id="306543"/>
    <lineage>
        <taxon>Bacteria</taxon>
        <taxon>Bacillati</taxon>
        <taxon>Bacillota</taxon>
        <taxon>Bacilli</taxon>
        <taxon>Bacillales</taxon>
        <taxon>Paenibacillaceae</taxon>
        <taxon>Paenibacillus</taxon>
    </lineage>
</organism>
<sequence>MEGLEKEEYFFLQYFDEINNLEAFTRVAYAGFRFVSETISLVDSTSIKNIEYGAEGIIQGVKPFLENEIKNNYTYLYNLSSIRIWGIIETAVDDFVQHIIETDINVRNLETLKRIQGPLVDFINMSHSDQSLFLLDSLKQSIKANLKLGVGRFESILSSINHDGVVHELVRTTLFELSQIRNVLVHKNGKADLRIIKNCPWLELSQGMALQITEKKFNKYKLAVMWYILELTNRRSIFTFDEKDEELIKLQENIISKLEKD</sequence>
<dbReference type="RefSeq" id="WP_307203327.1">
    <property type="nucleotide sequence ID" value="NZ_JAUSSU010000003.1"/>
</dbReference>
<evidence type="ECO:0000313" key="2">
    <source>
        <dbReference type="Proteomes" id="UP001229346"/>
    </source>
</evidence>
<dbReference type="EMBL" id="JAUSSU010000003">
    <property type="protein sequence ID" value="MDQ0112459.1"/>
    <property type="molecule type" value="Genomic_DNA"/>
</dbReference>
<dbReference type="Proteomes" id="UP001229346">
    <property type="component" value="Unassembled WGS sequence"/>
</dbReference>
<gene>
    <name evidence="1" type="ORF">J2T15_001894</name>
</gene>
<proteinExistence type="predicted"/>
<keyword evidence="2" id="KW-1185">Reference proteome</keyword>
<name>A0ABT9TYK5_PAEHA</name>
<evidence type="ECO:0008006" key="3">
    <source>
        <dbReference type="Google" id="ProtNLM"/>
    </source>
</evidence>
<comment type="caution">
    <text evidence="1">The sequence shown here is derived from an EMBL/GenBank/DDBJ whole genome shotgun (WGS) entry which is preliminary data.</text>
</comment>
<protein>
    <recommendedName>
        <fullName evidence="3">Apea-like HEPN domain-containing protein</fullName>
    </recommendedName>
</protein>